<accession>A0A5C3Q804</accession>
<keyword evidence="1" id="KW-1133">Transmembrane helix</keyword>
<evidence type="ECO:0000313" key="3">
    <source>
        <dbReference type="EMBL" id="TFK98205.1"/>
    </source>
</evidence>
<dbReference type="Proteomes" id="UP000305067">
    <property type="component" value="Unassembled WGS sequence"/>
</dbReference>
<evidence type="ECO:0000313" key="4">
    <source>
        <dbReference type="Proteomes" id="UP000305067"/>
    </source>
</evidence>
<sequence length="181" mass="20372">RTLLNEAGQFDINMIENMRDTVDMILVFSALFSAIVTTLVALTATALQLDHPQVTNRLLMELIALQRRLCRPGRSFPLNADSLPSSTANIEDYWVNGLWFTSLAFSLSIALIAVLIWQWIQAYESPSFQGTAKARAEVRGLRYYGIDKWHVPLIIGLLPTLLLHLSLFLFFAGLVAFLFTL</sequence>
<feature type="transmembrane region" description="Helical" evidence="1">
    <location>
        <begin position="98"/>
        <end position="120"/>
    </location>
</feature>
<dbReference type="EMBL" id="ML178841">
    <property type="protein sequence ID" value="TFK98205.1"/>
    <property type="molecule type" value="Genomic_DNA"/>
</dbReference>
<evidence type="ECO:0000259" key="2">
    <source>
        <dbReference type="Pfam" id="PF20153"/>
    </source>
</evidence>
<keyword evidence="1" id="KW-0812">Transmembrane</keyword>
<evidence type="ECO:0000256" key="1">
    <source>
        <dbReference type="SAM" id="Phobius"/>
    </source>
</evidence>
<feature type="non-terminal residue" evidence="3">
    <location>
        <position position="1"/>
    </location>
</feature>
<keyword evidence="4" id="KW-1185">Reference proteome</keyword>
<name>A0A5C3Q804_9AGAR</name>
<dbReference type="Pfam" id="PF20153">
    <property type="entry name" value="DUF6535"/>
    <property type="match status" value="1"/>
</dbReference>
<feature type="transmembrane region" description="Helical" evidence="1">
    <location>
        <begin position="153"/>
        <end position="179"/>
    </location>
</feature>
<reference evidence="3 4" key="1">
    <citation type="journal article" date="2019" name="Nat. Ecol. Evol.">
        <title>Megaphylogeny resolves global patterns of mushroom evolution.</title>
        <authorList>
            <person name="Varga T."/>
            <person name="Krizsan K."/>
            <person name="Foldi C."/>
            <person name="Dima B."/>
            <person name="Sanchez-Garcia M."/>
            <person name="Sanchez-Ramirez S."/>
            <person name="Szollosi G.J."/>
            <person name="Szarkandi J.G."/>
            <person name="Papp V."/>
            <person name="Albert L."/>
            <person name="Andreopoulos W."/>
            <person name="Angelini C."/>
            <person name="Antonin V."/>
            <person name="Barry K.W."/>
            <person name="Bougher N.L."/>
            <person name="Buchanan P."/>
            <person name="Buyck B."/>
            <person name="Bense V."/>
            <person name="Catcheside P."/>
            <person name="Chovatia M."/>
            <person name="Cooper J."/>
            <person name="Damon W."/>
            <person name="Desjardin D."/>
            <person name="Finy P."/>
            <person name="Geml J."/>
            <person name="Haridas S."/>
            <person name="Hughes K."/>
            <person name="Justo A."/>
            <person name="Karasinski D."/>
            <person name="Kautmanova I."/>
            <person name="Kiss B."/>
            <person name="Kocsube S."/>
            <person name="Kotiranta H."/>
            <person name="LaButti K.M."/>
            <person name="Lechner B.E."/>
            <person name="Liimatainen K."/>
            <person name="Lipzen A."/>
            <person name="Lukacs Z."/>
            <person name="Mihaltcheva S."/>
            <person name="Morgado L.N."/>
            <person name="Niskanen T."/>
            <person name="Noordeloos M.E."/>
            <person name="Ohm R.A."/>
            <person name="Ortiz-Santana B."/>
            <person name="Ovrebo C."/>
            <person name="Racz N."/>
            <person name="Riley R."/>
            <person name="Savchenko A."/>
            <person name="Shiryaev A."/>
            <person name="Soop K."/>
            <person name="Spirin V."/>
            <person name="Szebenyi C."/>
            <person name="Tomsovsky M."/>
            <person name="Tulloss R.E."/>
            <person name="Uehling J."/>
            <person name="Grigoriev I.V."/>
            <person name="Vagvolgyi C."/>
            <person name="Papp T."/>
            <person name="Martin F.M."/>
            <person name="Miettinen O."/>
            <person name="Hibbett D.S."/>
            <person name="Nagy L.G."/>
        </authorList>
    </citation>
    <scope>NUCLEOTIDE SEQUENCE [LARGE SCALE GENOMIC DNA]</scope>
    <source>
        <strain evidence="3 4">CBS 309.79</strain>
    </source>
</reference>
<feature type="transmembrane region" description="Helical" evidence="1">
    <location>
        <begin position="24"/>
        <end position="47"/>
    </location>
</feature>
<dbReference type="InterPro" id="IPR045338">
    <property type="entry name" value="DUF6535"/>
</dbReference>
<proteinExistence type="predicted"/>
<keyword evidence="1" id="KW-0472">Membrane</keyword>
<dbReference type="AlphaFoldDB" id="A0A5C3Q804"/>
<gene>
    <name evidence="3" type="ORF">BDV98DRAFT_495418</name>
</gene>
<feature type="domain" description="DUF6535" evidence="2">
    <location>
        <begin position="2"/>
        <end position="180"/>
    </location>
</feature>
<protein>
    <recommendedName>
        <fullName evidence="2">DUF6535 domain-containing protein</fullName>
    </recommendedName>
</protein>
<organism evidence="3 4">
    <name type="scientific">Pterulicium gracile</name>
    <dbReference type="NCBI Taxonomy" id="1884261"/>
    <lineage>
        <taxon>Eukaryota</taxon>
        <taxon>Fungi</taxon>
        <taxon>Dikarya</taxon>
        <taxon>Basidiomycota</taxon>
        <taxon>Agaricomycotina</taxon>
        <taxon>Agaricomycetes</taxon>
        <taxon>Agaricomycetidae</taxon>
        <taxon>Agaricales</taxon>
        <taxon>Pleurotineae</taxon>
        <taxon>Pterulaceae</taxon>
        <taxon>Pterulicium</taxon>
    </lineage>
</organism>
<dbReference type="OrthoDB" id="3208903at2759"/>
<feature type="non-terminal residue" evidence="3">
    <location>
        <position position="181"/>
    </location>
</feature>